<name>A0A0J1H0T3_9GAMM</name>
<organism evidence="1 2">
    <name type="scientific">Photobacterium aquae</name>
    <dbReference type="NCBI Taxonomy" id="1195763"/>
    <lineage>
        <taxon>Bacteria</taxon>
        <taxon>Pseudomonadati</taxon>
        <taxon>Pseudomonadota</taxon>
        <taxon>Gammaproteobacteria</taxon>
        <taxon>Vibrionales</taxon>
        <taxon>Vibrionaceae</taxon>
        <taxon>Photobacterium</taxon>
    </lineage>
</organism>
<dbReference type="EMBL" id="LDOT01000014">
    <property type="protein sequence ID" value="KLV05428.1"/>
    <property type="molecule type" value="Genomic_DNA"/>
</dbReference>
<gene>
    <name evidence="1" type="ORF">ABT56_11995</name>
</gene>
<accession>A0A0J1H0T3</accession>
<dbReference type="Proteomes" id="UP000036097">
    <property type="component" value="Unassembled WGS sequence"/>
</dbReference>
<evidence type="ECO:0000313" key="1">
    <source>
        <dbReference type="EMBL" id="KLV05428.1"/>
    </source>
</evidence>
<sequence>MINIKGNGDTMDQADTLRHFFARQESRNHLERCIEEVRDSIRDGNFTLLNYQLNELEKAQLDFESFEE</sequence>
<protein>
    <submittedName>
        <fullName evidence="1">Uncharacterized protein</fullName>
    </submittedName>
</protein>
<keyword evidence="2" id="KW-1185">Reference proteome</keyword>
<comment type="caution">
    <text evidence="1">The sequence shown here is derived from an EMBL/GenBank/DDBJ whole genome shotgun (WGS) entry which is preliminary data.</text>
</comment>
<dbReference type="PATRIC" id="fig|1195763.3.peg.2530"/>
<proteinExistence type="predicted"/>
<reference evidence="1 2" key="1">
    <citation type="submission" date="2015-05" db="EMBL/GenBank/DDBJ databases">
        <title>Photobacterium galathea sp. nov.</title>
        <authorList>
            <person name="Machado H."/>
            <person name="Gram L."/>
        </authorList>
    </citation>
    <scope>NUCLEOTIDE SEQUENCE [LARGE SCALE GENOMIC DNA]</scope>
    <source>
        <strain evidence="1 2">CGMCC 1.12159</strain>
    </source>
</reference>
<evidence type="ECO:0000313" key="2">
    <source>
        <dbReference type="Proteomes" id="UP000036097"/>
    </source>
</evidence>
<dbReference type="AlphaFoldDB" id="A0A0J1H0T3"/>